<accession>A0ABY8BLQ1</accession>
<dbReference type="Proteomes" id="UP001216510">
    <property type="component" value="Chromosome"/>
</dbReference>
<dbReference type="Pfam" id="PF07589">
    <property type="entry name" value="PEP-CTERM"/>
    <property type="match status" value="1"/>
</dbReference>
<protein>
    <submittedName>
        <fullName evidence="3">PEP-CTERM sorting domain-containing protein</fullName>
    </submittedName>
</protein>
<dbReference type="RefSeq" id="WP_277417963.1">
    <property type="nucleotide sequence ID" value="NZ_CP119083.1"/>
</dbReference>
<name>A0ABY8BLQ1_9BURK</name>
<evidence type="ECO:0000313" key="4">
    <source>
        <dbReference type="Proteomes" id="UP001216510"/>
    </source>
</evidence>
<evidence type="ECO:0000259" key="2">
    <source>
        <dbReference type="Pfam" id="PF07589"/>
    </source>
</evidence>
<feature type="signal peptide" evidence="1">
    <location>
        <begin position="1"/>
        <end position="19"/>
    </location>
</feature>
<dbReference type="EMBL" id="CP119083">
    <property type="protein sequence ID" value="WEF35299.1"/>
    <property type="molecule type" value="Genomic_DNA"/>
</dbReference>
<dbReference type="InterPro" id="IPR013424">
    <property type="entry name" value="Ice-binding_C"/>
</dbReference>
<feature type="domain" description="Ice-binding protein C-terminal" evidence="2">
    <location>
        <begin position="157"/>
        <end position="181"/>
    </location>
</feature>
<proteinExistence type="predicted"/>
<keyword evidence="1" id="KW-0732">Signal</keyword>
<reference evidence="3 4" key="1">
    <citation type="submission" date="2023-02" db="EMBL/GenBank/DDBJ databases">
        <title>Gemone sequence of Telluria chitinolytica ACM 3522T.</title>
        <authorList>
            <person name="Frediansyah A."/>
            <person name="Miess H."/>
            <person name="Gross H."/>
        </authorList>
    </citation>
    <scope>NUCLEOTIDE SEQUENCE [LARGE SCALE GENOMIC DNA]</scope>
    <source>
        <strain evidence="3 4">ACM 3522</strain>
    </source>
</reference>
<sequence>MLKKLIAVAALSACSLASAAPERLNFLYQGFYLEHRNTFNPNEQLWLQVDAEDLNKDGTYTLEELATFQFHGIYQNAGLGQLGCYNDGPSYSCLSTFSYTPGSAPVFAGYRGWHIDTGFHDWAVQSGVSYSDISGSLWGGSHAVYKWTDQTQLIVGAIPEPSTYAMLGTGLVGLLAFARRRRA</sequence>
<gene>
    <name evidence="3" type="ORF">PX653_11255</name>
</gene>
<organism evidence="3 4">
    <name type="scientific">Pseudoduganella chitinolytica</name>
    <dbReference type="NCBI Taxonomy" id="34070"/>
    <lineage>
        <taxon>Bacteria</taxon>
        <taxon>Pseudomonadati</taxon>
        <taxon>Pseudomonadota</taxon>
        <taxon>Betaproteobacteria</taxon>
        <taxon>Burkholderiales</taxon>
        <taxon>Oxalobacteraceae</taxon>
        <taxon>Telluria group</taxon>
        <taxon>Pseudoduganella</taxon>
    </lineage>
</organism>
<evidence type="ECO:0000256" key="1">
    <source>
        <dbReference type="SAM" id="SignalP"/>
    </source>
</evidence>
<evidence type="ECO:0000313" key="3">
    <source>
        <dbReference type="EMBL" id="WEF35299.1"/>
    </source>
</evidence>
<feature type="chain" id="PRO_5045937193" evidence="1">
    <location>
        <begin position="20"/>
        <end position="183"/>
    </location>
</feature>
<keyword evidence="4" id="KW-1185">Reference proteome</keyword>
<dbReference type="NCBIfam" id="TIGR02595">
    <property type="entry name" value="PEP_CTERM"/>
    <property type="match status" value="1"/>
</dbReference>